<sequence>MFFCWPFLLSAKQATRIYQKRQ</sequence>
<proteinExistence type="predicted"/>
<protein>
    <submittedName>
        <fullName evidence="1">Uncharacterized protein</fullName>
    </submittedName>
</protein>
<accession>A0A0A9EUN7</accession>
<reference evidence="1" key="2">
    <citation type="journal article" date="2015" name="Data Brief">
        <title>Shoot transcriptome of the giant reed, Arundo donax.</title>
        <authorList>
            <person name="Barrero R.A."/>
            <person name="Guerrero F.D."/>
            <person name="Moolhuijzen P."/>
            <person name="Goolsby J.A."/>
            <person name="Tidwell J."/>
            <person name="Bellgard S.E."/>
            <person name="Bellgard M.I."/>
        </authorList>
    </citation>
    <scope>NUCLEOTIDE SEQUENCE</scope>
    <source>
        <tissue evidence="1">Shoot tissue taken approximately 20 cm above the soil surface</tissue>
    </source>
</reference>
<dbReference type="AlphaFoldDB" id="A0A0A9EUN7"/>
<organism evidence="1">
    <name type="scientific">Arundo donax</name>
    <name type="common">Giant reed</name>
    <name type="synonym">Donax arundinaceus</name>
    <dbReference type="NCBI Taxonomy" id="35708"/>
    <lineage>
        <taxon>Eukaryota</taxon>
        <taxon>Viridiplantae</taxon>
        <taxon>Streptophyta</taxon>
        <taxon>Embryophyta</taxon>
        <taxon>Tracheophyta</taxon>
        <taxon>Spermatophyta</taxon>
        <taxon>Magnoliopsida</taxon>
        <taxon>Liliopsida</taxon>
        <taxon>Poales</taxon>
        <taxon>Poaceae</taxon>
        <taxon>PACMAD clade</taxon>
        <taxon>Arundinoideae</taxon>
        <taxon>Arundineae</taxon>
        <taxon>Arundo</taxon>
    </lineage>
</organism>
<name>A0A0A9EUN7_ARUDO</name>
<evidence type="ECO:0000313" key="1">
    <source>
        <dbReference type="EMBL" id="JAE01576.1"/>
    </source>
</evidence>
<dbReference type="EMBL" id="GBRH01196320">
    <property type="protein sequence ID" value="JAE01576.1"/>
    <property type="molecule type" value="Transcribed_RNA"/>
</dbReference>
<reference evidence="1" key="1">
    <citation type="submission" date="2014-09" db="EMBL/GenBank/DDBJ databases">
        <authorList>
            <person name="Magalhaes I.L.F."/>
            <person name="Oliveira U."/>
            <person name="Santos F.R."/>
            <person name="Vidigal T.H.D.A."/>
            <person name="Brescovit A.D."/>
            <person name="Santos A.J."/>
        </authorList>
    </citation>
    <scope>NUCLEOTIDE SEQUENCE</scope>
    <source>
        <tissue evidence="1">Shoot tissue taken approximately 20 cm above the soil surface</tissue>
    </source>
</reference>